<name>A0A9D4DRE0_DREPO</name>
<gene>
    <name evidence="1" type="ORF">DPMN_187859</name>
</gene>
<organism evidence="1 2">
    <name type="scientific">Dreissena polymorpha</name>
    <name type="common">Zebra mussel</name>
    <name type="synonym">Mytilus polymorpha</name>
    <dbReference type="NCBI Taxonomy" id="45954"/>
    <lineage>
        <taxon>Eukaryota</taxon>
        <taxon>Metazoa</taxon>
        <taxon>Spiralia</taxon>
        <taxon>Lophotrochozoa</taxon>
        <taxon>Mollusca</taxon>
        <taxon>Bivalvia</taxon>
        <taxon>Autobranchia</taxon>
        <taxon>Heteroconchia</taxon>
        <taxon>Euheterodonta</taxon>
        <taxon>Imparidentia</taxon>
        <taxon>Neoheterodontei</taxon>
        <taxon>Myida</taxon>
        <taxon>Dreissenoidea</taxon>
        <taxon>Dreissenidae</taxon>
        <taxon>Dreissena</taxon>
    </lineage>
</organism>
<proteinExistence type="predicted"/>
<reference evidence="1" key="2">
    <citation type="submission" date="2020-11" db="EMBL/GenBank/DDBJ databases">
        <authorList>
            <person name="McCartney M.A."/>
            <person name="Auch B."/>
            <person name="Kono T."/>
            <person name="Mallez S."/>
            <person name="Becker A."/>
            <person name="Gohl D.M."/>
            <person name="Silverstein K.A.T."/>
            <person name="Koren S."/>
            <person name="Bechman K.B."/>
            <person name="Herman A."/>
            <person name="Abrahante J.E."/>
            <person name="Garbe J."/>
        </authorList>
    </citation>
    <scope>NUCLEOTIDE SEQUENCE</scope>
    <source>
        <strain evidence="1">Duluth1</strain>
        <tissue evidence="1">Whole animal</tissue>
    </source>
</reference>
<dbReference type="AlphaFoldDB" id="A0A9D4DRE0"/>
<sequence>MELIEIFRDTSIGILDLRTADSVSLTTEILPTLSKLKKLLLCGTYMGQCDLQMPVSLHCISLQTGECSSEWLCSLLIKLCELGHHNKCELWSFVVRSRFIYGDLIQAILTSSFLHR</sequence>
<comment type="caution">
    <text evidence="1">The sequence shown here is derived from an EMBL/GenBank/DDBJ whole genome shotgun (WGS) entry which is preliminary data.</text>
</comment>
<reference evidence="1" key="1">
    <citation type="journal article" date="2019" name="bioRxiv">
        <title>The Genome of the Zebra Mussel, Dreissena polymorpha: A Resource for Invasive Species Research.</title>
        <authorList>
            <person name="McCartney M.A."/>
            <person name="Auch B."/>
            <person name="Kono T."/>
            <person name="Mallez S."/>
            <person name="Zhang Y."/>
            <person name="Obille A."/>
            <person name="Becker A."/>
            <person name="Abrahante J.E."/>
            <person name="Garbe J."/>
            <person name="Badalamenti J.P."/>
            <person name="Herman A."/>
            <person name="Mangelson H."/>
            <person name="Liachko I."/>
            <person name="Sullivan S."/>
            <person name="Sone E.D."/>
            <person name="Koren S."/>
            <person name="Silverstein K.A.T."/>
            <person name="Beckman K.B."/>
            <person name="Gohl D.M."/>
        </authorList>
    </citation>
    <scope>NUCLEOTIDE SEQUENCE</scope>
    <source>
        <strain evidence="1">Duluth1</strain>
        <tissue evidence="1">Whole animal</tissue>
    </source>
</reference>
<evidence type="ECO:0000313" key="1">
    <source>
        <dbReference type="EMBL" id="KAH3753225.1"/>
    </source>
</evidence>
<accession>A0A9D4DRE0</accession>
<dbReference type="Proteomes" id="UP000828390">
    <property type="component" value="Unassembled WGS sequence"/>
</dbReference>
<evidence type="ECO:0000313" key="2">
    <source>
        <dbReference type="Proteomes" id="UP000828390"/>
    </source>
</evidence>
<keyword evidence="2" id="KW-1185">Reference proteome</keyword>
<protein>
    <submittedName>
        <fullName evidence="1">Uncharacterized protein</fullName>
    </submittedName>
</protein>
<dbReference type="EMBL" id="JAIWYP010000010">
    <property type="protein sequence ID" value="KAH3753225.1"/>
    <property type="molecule type" value="Genomic_DNA"/>
</dbReference>